<keyword evidence="2" id="KW-1133">Transmembrane helix</keyword>
<dbReference type="RefSeq" id="WP_256532138.1">
    <property type="nucleotide sequence ID" value="NZ_CP101824.1"/>
</dbReference>
<evidence type="ECO:0000313" key="4">
    <source>
        <dbReference type="Proteomes" id="UP001595846"/>
    </source>
</evidence>
<evidence type="ECO:0000256" key="1">
    <source>
        <dbReference type="SAM" id="MobiDB-lite"/>
    </source>
</evidence>
<protein>
    <submittedName>
        <fullName evidence="3">Uncharacterized protein</fullName>
    </submittedName>
</protein>
<accession>A0ABD5NJ82</accession>
<feature type="transmembrane region" description="Helical" evidence="2">
    <location>
        <begin position="73"/>
        <end position="95"/>
    </location>
</feature>
<feature type="compositionally biased region" description="Acidic residues" evidence="1">
    <location>
        <begin position="156"/>
        <end position="175"/>
    </location>
</feature>
<feature type="transmembrane region" description="Helical" evidence="2">
    <location>
        <begin position="12"/>
        <end position="32"/>
    </location>
</feature>
<feature type="compositionally biased region" description="Low complexity" evidence="1">
    <location>
        <begin position="124"/>
        <end position="137"/>
    </location>
</feature>
<sequence length="175" mass="17755">MSRPRLVPLSTRFVPGLLAVGLFGIFAAVVFGTDFAGSVGYPDGVSITAAIGYSLFDFAGLQESQGVPGTESFLVSFLLIAVVLDAALDASLVLATREGPDESVRPSAFDGPSTGTADRSAESAGADATDGGRTTTDQGETPDSESVVEDTAPSDVDTEDTSDGPVDDDDGGDGR</sequence>
<keyword evidence="2" id="KW-0812">Transmembrane</keyword>
<evidence type="ECO:0000256" key="2">
    <source>
        <dbReference type="SAM" id="Phobius"/>
    </source>
</evidence>
<gene>
    <name evidence="3" type="ORF">ACFOUR_00870</name>
</gene>
<keyword evidence="4" id="KW-1185">Reference proteome</keyword>
<comment type="caution">
    <text evidence="3">The sequence shown here is derived from an EMBL/GenBank/DDBJ whole genome shotgun (WGS) entry which is preliminary data.</text>
</comment>
<dbReference type="EMBL" id="JBHSAQ010000001">
    <property type="protein sequence ID" value="MFC3956925.1"/>
    <property type="molecule type" value="Genomic_DNA"/>
</dbReference>
<dbReference type="GeneID" id="73904913"/>
<feature type="region of interest" description="Disordered" evidence="1">
    <location>
        <begin position="98"/>
        <end position="175"/>
    </location>
</feature>
<reference evidence="3 4" key="1">
    <citation type="journal article" date="2019" name="Int. J. Syst. Evol. Microbiol.">
        <title>The Global Catalogue of Microorganisms (GCM) 10K type strain sequencing project: providing services to taxonomists for standard genome sequencing and annotation.</title>
        <authorList>
            <consortium name="The Broad Institute Genomics Platform"/>
            <consortium name="The Broad Institute Genome Sequencing Center for Infectious Disease"/>
            <person name="Wu L."/>
            <person name="Ma J."/>
        </authorList>
    </citation>
    <scope>NUCLEOTIDE SEQUENCE [LARGE SCALE GENOMIC DNA]</scope>
    <source>
        <strain evidence="3 4">IBRC-M 10256</strain>
    </source>
</reference>
<keyword evidence="2" id="KW-0472">Membrane</keyword>
<dbReference type="Proteomes" id="UP001595846">
    <property type="component" value="Unassembled WGS sequence"/>
</dbReference>
<proteinExistence type="predicted"/>
<organism evidence="3 4">
    <name type="scientific">Halovivax cerinus</name>
    <dbReference type="NCBI Taxonomy" id="1487865"/>
    <lineage>
        <taxon>Archaea</taxon>
        <taxon>Methanobacteriati</taxon>
        <taxon>Methanobacteriota</taxon>
        <taxon>Stenosarchaea group</taxon>
        <taxon>Halobacteria</taxon>
        <taxon>Halobacteriales</taxon>
        <taxon>Natrialbaceae</taxon>
        <taxon>Halovivax</taxon>
    </lineage>
</organism>
<name>A0ABD5NJ82_9EURY</name>
<evidence type="ECO:0000313" key="3">
    <source>
        <dbReference type="EMBL" id="MFC3956925.1"/>
    </source>
</evidence>
<dbReference type="AlphaFoldDB" id="A0ABD5NJ82"/>